<proteinExistence type="predicted"/>
<sequence length="48" mass="5293">HPELLKLEKVIASYNNTFIAQNTVPINNKSSTSTVPNNVQAQLNVNNN</sequence>
<reference evidence="1" key="1">
    <citation type="submission" date="2021-02" db="EMBL/GenBank/DDBJ databases">
        <authorList>
            <person name="Nowell W R."/>
        </authorList>
    </citation>
    <scope>NUCLEOTIDE SEQUENCE</scope>
</reference>
<dbReference type="Proteomes" id="UP000663856">
    <property type="component" value="Unassembled WGS sequence"/>
</dbReference>
<evidence type="ECO:0000313" key="3">
    <source>
        <dbReference type="Proteomes" id="UP000663856"/>
    </source>
</evidence>
<comment type="caution">
    <text evidence="1">The sequence shown here is derived from an EMBL/GenBank/DDBJ whole genome shotgun (WGS) entry which is preliminary data.</text>
</comment>
<dbReference type="EMBL" id="CAJOBG010077895">
    <property type="protein sequence ID" value="CAF4620492.1"/>
    <property type="molecule type" value="Genomic_DNA"/>
</dbReference>
<evidence type="ECO:0000313" key="4">
    <source>
        <dbReference type="Proteomes" id="UP000663866"/>
    </source>
</evidence>
<dbReference type="EMBL" id="CAJNRF010004600">
    <property type="protein sequence ID" value="CAF2061588.1"/>
    <property type="molecule type" value="Genomic_DNA"/>
</dbReference>
<protein>
    <submittedName>
        <fullName evidence="1">Uncharacterized protein</fullName>
    </submittedName>
</protein>
<accession>A0A816QLV6</accession>
<name>A0A816QLV6_9BILA</name>
<evidence type="ECO:0000313" key="1">
    <source>
        <dbReference type="EMBL" id="CAF2061588.1"/>
    </source>
</evidence>
<dbReference type="AlphaFoldDB" id="A0A816QLV6"/>
<gene>
    <name evidence="2" type="ORF">OVN521_LOCUS45890</name>
    <name evidence="1" type="ORF">WKI299_LOCUS12204</name>
</gene>
<evidence type="ECO:0000313" key="2">
    <source>
        <dbReference type="EMBL" id="CAF4620492.1"/>
    </source>
</evidence>
<organism evidence="1 3">
    <name type="scientific">Rotaria magnacalcarata</name>
    <dbReference type="NCBI Taxonomy" id="392030"/>
    <lineage>
        <taxon>Eukaryota</taxon>
        <taxon>Metazoa</taxon>
        <taxon>Spiralia</taxon>
        <taxon>Gnathifera</taxon>
        <taxon>Rotifera</taxon>
        <taxon>Eurotatoria</taxon>
        <taxon>Bdelloidea</taxon>
        <taxon>Philodinida</taxon>
        <taxon>Philodinidae</taxon>
        <taxon>Rotaria</taxon>
    </lineage>
</organism>
<keyword evidence="4" id="KW-1185">Reference proteome</keyword>
<dbReference type="Proteomes" id="UP000663866">
    <property type="component" value="Unassembled WGS sequence"/>
</dbReference>
<feature type="non-terminal residue" evidence="1">
    <location>
        <position position="1"/>
    </location>
</feature>